<dbReference type="Gramene" id="CDF32541">
    <property type="protein sequence ID" value="CDF32541"/>
    <property type="gene ID" value="CHC_T00001505001"/>
</dbReference>
<evidence type="ECO:0000256" key="1">
    <source>
        <dbReference type="SAM" id="MobiDB-lite"/>
    </source>
</evidence>
<feature type="compositionally biased region" description="Low complexity" evidence="1">
    <location>
        <begin position="137"/>
        <end position="167"/>
    </location>
</feature>
<dbReference type="GeneID" id="17319935"/>
<dbReference type="KEGG" id="ccp:CHC_T00001505001"/>
<keyword evidence="3" id="KW-1185">Reference proteome</keyword>
<dbReference type="RefSeq" id="XP_005712207.1">
    <property type="nucleotide sequence ID" value="XM_005712150.1"/>
</dbReference>
<accession>R7Q5A6</accession>
<gene>
    <name evidence="2" type="ORF">CHC_T00001505001</name>
</gene>
<evidence type="ECO:0000313" key="2">
    <source>
        <dbReference type="EMBL" id="CDF32541.1"/>
    </source>
</evidence>
<dbReference type="AlphaFoldDB" id="R7Q5A6"/>
<reference evidence="3" key="1">
    <citation type="journal article" date="2013" name="Proc. Natl. Acad. Sci. U.S.A.">
        <title>Genome structure and metabolic features in the red seaweed Chondrus crispus shed light on evolution of the Archaeplastida.</title>
        <authorList>
            <person name="Collen J."/>
            <person name="Porcel B."/>
            <person name="Carre W."/>
            <person name="Ball S.G."/>
            <person name="Chaparro C."/>
            <person name="Tonon T."/>
            <person name="Barbeyron T."/>
            <person name="Michel G."/>
            <person name="Noel B."/>
            <person name="Valentin K."/>
            <person name="Elias M."/>
            <person name="Artiguenave F."/>
            <person name="Arun A."/>
            <person name="Aury J.M."/>
            <person name="Barbosa-Neto J.F."/>
            <person name="Bothwell J.H."/>
            <person name="Bouget F.Y."/>
            <person name="Brillet L."/>
            <person name="Cabello-Hurtado F."/>
            <person name="Capella-Gutierrez S."/>
            <person name="Charrier B."/>
            <person name="Cladiere L."/>
            <person name="Cock J.M."/>
            <person name="Coelho S.M."/>
            <person name="Colleoni C."/>
            <person name="Czjzek M."/>
            <person name="Da Silva C."/>
            <person name="Delage L."/>
            <person name="Denoeud F."/>
            <person name="Deschamps P."/>
            <person name="Dittami S.M."/>
            <person name="Gabaldon T."/>
            <person name="Gachon C.M."/>
            <person name="Groisillier A."/>
            <person name="Herve C."/>
            <person name="Jabbari K."/>
            <person name="Katinka M."/>
            <person name="Kloareg B."/>
            <person name="Kowalczyk N."/>
            <person name="Labadie K."/>
            <person name="Leblanc C."/>
            <person name="Lopez P.J."/>
            <person name="McLachlan D.H."/>
            <person name="Meslet-Cladiere L."/>
            <person name="Moustafa A."/>
            <person name="Nehr Z."/>
            <person name="Nyvall Collen P."/>
            <person name="Panaud O."/>
            <person name="Partensky F."/>
            <person name="Poulain J."/>
            <person name="Rensing S.A."/>
            <person name="Rousvoal S."/>
            <person name="Samson G."/>
            <person name="Symeonidi A."/>
            <person name="Weissenbach J."/>
            <person name="Zambounis A."/>
            <person name="Wincker P."/>
            <person name="Boyen C."/>
        </authorList>
    </citation>
    <scope>NUCLEOTIDE SEQUENCE [LARGE SCALE GENOMIC DNA]</scope>
    <source>
        <strain evidence="3">cv. Stackhouse</strain>
    </source>
</reference>
<feature type="compositionally biased region" description="Low complexity" evidence="1">
    <location>
        <begin position="101"/>
        <end position="117"/>
    </location>
</feature>
<proteinExistence type="predicted"/>
<name>R7Q5A6_CHOCR</name>
<evidence type="ECO:0000313" key="3">
    <source>
        <dbReference type="Proteomes" id="UP000012073"/>
    </source>
</evidence>
<feature type="compositionally biased region" description="Pro residues" evidence="1">
    <location>
        <begin position="118"/>
        <end position="129"/>
    </location>
</feature>
<dbReference type="EMBL" id="HG001512">
    <property type="protein sequence ID" value="CDF32541.1"/>
    <property type="molecule type" value="Genomic_DNA"/>
</dbReference>
<sequence>MTVLLFIATEFSTSHPPYPIALLLATNSLSSRPYLRLRLLFPLLLLLHFSALSPALTAFQSHSALPSQSPKPHPQWPLSPPSSLVVWPWPRAPLARRFSRAPPRAPISASSPAQYAPPASPSPCRPPQPTARCIGCSTSRSPPQSSSPSTSGSTVSTSSAPSLAPSTQISQTLPTSRPGTTMAPPPTRPPVRTRRSSSSPASSTRTPSVAATTSSFCAIHTLQMACPCPPTPAPLAIRSWTTRRASPLGSAWNRSTFSSTPRRAGRSAFQSIASLLPKGPTIAVLALRTPLAVRSLTPPGAHNCTRA</sequence>
<feature type="compositionally biased region" description="Low complexity" evidence="1">
    <location>
        <begin position="196"/>
        <end position="210"/>
    </location>
</feature>
<dbReference type="Proteomes" id="UP000012073">
    <property type="component" value="Unassembled WGS sequence"/>
</dbReference>
<organism evidence="2 3">
    <name type="scientific">Chondrus crispus</name>
    <name type="common">Carrageen Irish moss</name>
    <name type="synonym">Polymorpha crispa</name>
    <dbReference type="NCBI Taxonomy" id="2769"/>
    <lineage>
        <taxon>Eukaryota</taxon>
        <taxon>Rhodophyta</taxon>
        <taxon>Florideophyceae</taxon>
        <taxon>Rhodymeniophycidae</taxon>
        <taxon>Gigartinales</taxon>
        <taxon>Gigartinaceae</taxon>
        <taxon>Chondrus</taxon>
    </lineage>
</organism>
<feature type="region of interest" description="Disordered" evidence="1">
    <location>
        <begin position="101"/>
        <end position="210"/>
    </location>
</feature>
<protein>
    <submittedName>
        <fullName evidence="2">Uncharacterized protein</fullName>
    </submittedName>
</protein>